<evidence type="ECO:0000256" key="4">
    <source>
        <dbReference type="ARBA" id="ARBA00023125"/>
    </source>
</evidence>
<keyword evidence="4" id="KW-0238">DNA-binding</keyword>
<feature type="domain" description="AP2/ERF" evidence="8">
    <location>
        <begin position="550"/>
        <end position="613"/>
    </location>
</feature>
<evidence type="ECO:0000256" key="5">
    <source>
        <dbReference type="ARBA" id="ARBA00023163"/>
    </source>
</evidence>
<dbReference type="Pfam" id="PF00847">
    <property type="entry name" value="AP2"/>
    <property type="match status" value="2"/>
</dbReference>
<keyword evidence="6" id="KW-0539">Nucleus</keyword>
<protein>
    <recommendedName>
        <fullName evidence="8">AP2/ERF domain-containing protein</fullName>
    </recommendedName>
</protein>
<feature type="domain" description="AP2/ERF" evidence="8">
    <location>
        <begin position="19"/>
        <end position="81"/>
    </location>
</feature>
<keyword evidence="5" id="KW-0804">Transcription</keyword>
<dbReference type="GO" id="GO:0003700">
    <property type="term" value="F:DNA-binding transcription factor activity"/>
    <property type="evidence" value="ECO:0007669"/>
    <property type="project" value="InterPro"/>
</dbReference>
<dbReference type="SUPFAM" id="SSF54171">
    <property type="entry name" value="DNA-binding domain"/>
    <property type="match status" value="6"/>
</dbReference>
<evidence type="ECO:0000256" key="6">
    <source>
        <dbReference type="ARBA" id="ARBA00023242"/>
    </source>
</evidence>
<feature type="compositionally biased region" description="Basic residues" evidence="7">
    <location>
        <begin position="537"/>
        <end position="548"/>
    </location>
</feature>
<feature type="region of interest" description="Disordered" evidence="7">
    <location>
        <begin position="503"/>
        <end position="548"/>
    </location>
</feature>
<dbReference type="Gene3D" id="3.30.730.10">
    <property type="entry name" value="AP2/ERF domain"/>
    <property type="match status" value="6"/>
</dbReference>
<dbReference type="EMBL" id="CP133619">
    <property type="protein sequence ID" value="WMV43954.1"/>
    <property type="molecule type" value="Genomic_DNA"/>
</dbReference>
<gene>
    <name evidence="9" type="ORF">MTR67_037339</name>
</gene>
<feature type="domain" description="AP2/ERF" evidence="8">
    <location>
        <begin position="89"/>
        <end position="152"/>
    </location>
</feature>
<feature type="compositionally biased region" description="Polar residues" evidence="7">
    <location>
        <begin position="512"/>
        <end position="535"/>
    </location>
</feature>
<dbReference type="Proteomes" id="UP001234989">
    <property type="component" value="Chromosome 8"/>
</dbReference>
<evidence type="ECO:0000313" key="10">
    <source>
        <dbReference type="Proteomes" id="UP001234989"/>
    </source>
</evidence>
<evidence type="ECO:0000259" key="8">
    <source>
        <dbReference type="PROSITE" id="PS51032"/>
    </source>
</evidence>
<dbReference type="AlphaFoldDB" id="A0AAF0ZP51"/>
<dbReference type="GO" id="GO:0005634">
    <property type="term" value="C:nucleus"/>
    <property type="evidence" value="ECO:0007669"/>
    <property type="project" value="UniProtKB-SubCell"/>
</dbReference>
<evidence type="ECO:0000256" key="2">
    <source>
        <dbReference type="ARBA" id="ARBA00022745"/>
    </source>
</evidence>
<dbReference type="PANTHER" id="PTHR31677:SF247">
    <property type="entry name" value="AP2_ERF DOMAIN-CONTAINING PROTEIN"/>
    <property type="match status" value="1"/>
</dbReference>
<comment type="subcellular location">
    <subcellularLocation>
        <location evidence="1">Nucleus</location>
    </subcellularLocation>
</comment>
<feature type="domain" description="AP2/ERF" evidence="8">
    <location>
        <begin position="237"/>
        <end position="301"/>
    </location>
</feature>
<dbReference type="GO" id="GO:0009873">
    <property type="term" value="P:ethylene-activated signaling pathway"/>
    <property type="evidence" value="ECO:0007669"/>
    <property type="project" value="UniProtKB-KW"/>
</dbReference>
<dbReference type="InterPro" id="IPR001471">
    <property type="entry name" value="AP2/ERF_dom"/>
</dbReference>
<dbReference type="PRINTS" id="PR00367">
    <property type="entry name" value="ETHRSPELEMNT"/>
</dbReference>
<keyword evidence="10" id="KW-1185">Reference proteome</keyword>
<keyword evidence="3" id="KW-0805">Transcription regulation</keyword>
<dbReference type="CDD" id="cd00018">
    <property type="entry name" value="AP2"/>
    <property type="match status" value="6"/>
</dbReference>
<dbReference type="PROSITE" id="PS51032">
    <property type="entry name" value="AP2_ERF"/>
    <property type="match status" value="6"/>
</dbReference>
<dbReference type="GO" id="GO:0003677">
    <property type="term" value="F:DNA binding"/>
    <property type="evidence" value="ECO:0007669"/>
    <property type="project" value="UniProtKB-KW"/>
</dbReference>
<proteinExistence type="predicted"/>
<reference evidence="9" key="1">
    <citation type="submission" date="2023-08" db="EMBL/GenBank/DDBJ databases">
        <title>A de novo genome assembly of Solanum verrucosum Schlechtendal, a Mexican diploid species geographically isolated from the other diploid A-genome species in potato relatives.</title>
        <authorList>
            <person name="Hosaka K."/>
        </authorList>
    </citation>
    <scope>NUCLEOTIDE SEQUENCE</scope>
    <source>
        <tissue evidence="9">Young leaves</tissue>
    </source>
</reference>
<evidence type="ECO:0000256" key="3">
    <source>
        <dbReference type="ARBA" id="ARBA00023015"/>
    </source>
</evidence>
<name>A0AAF0ZP51_SOLVR</name>
<organism evidence="9 10">
    <name type="scientific">Solanum verrucosum</name>
    <dbReference type="NCBI Taxonomy" id="315347"/>
    <lineage>
        <taxon>Eukaryota</taxon>
        <taxon>Viridiplantae</taxon>
        <taxon>Streptophyta</taxon>
        <taxon>Embryophyta</taxon>
        <taxon>Tracheophyta</taxon>
        <taxon>Spermatophyta</taxon>
        <taxon>Magnoliopsida</taxon>
        <taxon>eudicotyledons</taxon>
        <taxon>Gunneridae</taxon>
        <taxon>Pentapetalae</taxon>
        <taxon>asterids</taxon>
        <taxon>lamiids</taxon>
        <taxon>Solanales</taxon>
        <taxon>Solanaceae</taxon>
        <taxon>Solanoideae</taxon>
        <taxon>Solaneae</taxon>
        <taxon>Solanum</taxon>
    </lineage>
</organism>
<dbReference type="InterPro" id="IPR036955">
    <property type="entry name" value="AP2/ERF_dom_sf"/>
</dbReference>
<dbReference type="PANTHER" id="PTHR31677">
    <property type="entry name" value="AP2 DOMAIN CLASS TRANSCRIPTION FACTOR"/>
    <property type="match status" value="1"/>
</dbReference>
<feature type="domain" description="AP2/ERF" evidence="8">
    <location>
        <begin position="307"/>
        <end position="370"/>
    </location>
</feature>
<dbReference type="SMART" id="SM00380">
    <property type="entry name" value="AP2"/>
    <property type="match status" value="6"/>
</dbReference>
<dbReference type="InterPro" id="IPR016177">
    <property type="entry name" value="DNA-bd_dom_sf"/>
</dbReference>
<keyword evidence="2" id="KW-0936">Ethylene signaling pathway</keyword>
<feature type="domain" description="AP2/ERF" evidence="8">
    <location>
        <begin position="452"/>
        <end position="512"/>
    </location>
</feature>
<evidence type="ECO:0000313" key="9">
    <source>
        <dbReference type="EMBL" id="WMV43954.1"/>
    </source>
</evidence>
<evidence type="ECO:0000256" key="7">
    <source>
        <dbReference type="SAM" id="MobiDB-lite"/>
    </source>
</evidence>
<sequence>METDQRGLLTEEEEETKISSIGIRRRKNGRYAAVITDRIRHKRVWLGTFDTVEEASQAYFAKKTEFEKLNLGNKEDRLKKKCDPHKTTQFVGVRKRKDSGKYISEIRNPISKKRIWLGTFNTAEEASRAYQSKNLQFQKLVDSKRQCSSNKQTHSTLKSAGGSEIDVTMSNLSNGRTEQRIDSHEIGTDEEGFRIYHSEKKQASKVFNSGLIANVYGEESSDECNTTTHCDPKVKRSLVGIRRRKSGRYAARITDPIRHKRVWLGTFDTVEEASQAYFAKKTEFEKLNLGNKEDRLKKNCDPHKTTQYVGVRKRKDSGKYISEIRNPISKKRIWLGTFNTAEEASRAYQSKNLQFQKLVDSKRQCSSNKQTHSTLKSAGGSEIDVTMSNLSNGRTEQRIDSHEIGTDEEGFRIYHSEKKQASKVFNSGLMANVYGEESSDTTTHCDPKVKRSLVGIRRRKSGRYAARITDPIRHKRVWLGTFDTVEEASRAYFSKKSEFEKLSQQGEKKNSDQIQQPVAASLSMANDQTLDTPNLGSRRKKRNDSHKTTRFFRVHKRKDSGKYTSEIRNPISKKRIWLGTFGTAEEASRAYQSKNLEFQKLVEEKQQQWVGQEDDEELWIGQWVQLPGDDRAIMFSLKLGLPIIDNFGYLLGEFSSLDDLSIC</sequence>
<accession>A0AAF0ZP51</accession>
<evidence type="ECO:0000256" key="1">
    <source>
        <dbReference type="ARBA" id="ARBA00004123"/>
    </source>
</evidence>